<keyword evidence="2 10" id="KW-0808">Transferase</keyword>
<dbReference type="KEGG" id="pmrn:116945026"/>
<dbReference type="FunFam" id="3.30.559.70:FF:000004">
    <property type="entry name" value="Choline O-acetyltransferase"/>
    <property type="match status" value="1"/>
</dbReference>
<evidence type="ECO:0000313" key="14">
    <source>
        <dbReference type="RefSeq" id="XP_032814983.1"/>
    </source>
</evidence>
<evidence type="ECO:0000256" key="1">
    <source>
        <dbReference type="ARBA" id="ARBA00005232"/>
    </source>
</evidence>
<dbReference type="PANTHER" id="PTHR22589:SF14">
    <property type="entry name" value="CHOLINE O-ACETYLTRANSFERASE"/>
    <property type="match status" value="1"/>
</dbReference>
<dbReference type="SUPFAM" id="SSF52777">
    <property type="entry name" value="CoA-dependent acyltransferases"/>
    <property type="match status" value="2"/>
</dbReference>
<feature type="active site" description="Proton acceptor" evidence="9">
    <location>
        <position position="330"/>
    </location>
</feature>
<dbReference type="Pfam" id="PF00755">
    <property type="entry name" value="Carn_acyltransf"/>
    <property type="match status" value="1"/>
</dbReference>
<accession>A0AAJ7TE47</accession>
<dbReference type="EC" id="2.3.1.6" evidence="6"/>
<dbReference type="InterPro" id="IPR042231">
    <property type="entry name" value="Cho/carn_acyl_trans_2"/>
</dbReference>
<dbReference type="GO" id="GO:0005737">
    <property type="term" value="C:cytoplasm"/>
    <property type="evidence" value="ECO:0007669"/>
    <property type="project" value="TreeGrafter"/>
</dbReference>
<dbReference type="GO" id="GO:0004102">
    <property type="term" value="F:choline O-acetyltransferase activity"/>
    <property type="evidence" value="ECO:0007669"/>
    <property type="project" value="UniProtKB-EC"/>
</dbReference>
<dbReference type="RefSeq" id="XP_032814983.1">
    <property type="nucleotide sequence ID" value="XM_032959092.1"/>
</dbReference>
<dbReference type="Gene3D" id="3.30.559.10">
    <property type="entry name" value="Chloramphenicol acetyltransferase-like domain"/>
    <property type="match status" value="1"/>
</dbReference>
<name>A0AAJ7TE47_PETMA</name>
<feature type="domain" description="Choline/carnitine acyltransferase" evidence="12">
    <location>
        <begin position="22"/>
        <end position="611"/>
    </location>
</feature>
<feature type="compositionally biased region" description="Low complexity" evidence="11">
    <location>
        <begin position="631"/>
        <end position="677"/>
    </location>
</feature>
<dbReference type="PANTHER" id="PTHR22589">
    <property type="entry name" value="CARNITINE O-ACYLTRANSFERASE"/>
    <property type="match status" value="1"/>
</dbReference>
<evidence type="ECO:0000256" key="5">
    <source>
        <dbReference type="ARBA" id="ARBA00037088"/>
    </source>
</evidence>
<evidence type="ECO:0000256" key="11">
    <source>
        <dbReference type="SAM" id="MobiDB-lite"/>
    </source>
</evidence>
<gene>
    <name evidence="14" type="primary">CHAT</name>
</gene>
<dbReference type="Proteomes" id="UP001318040">
    <property type="component" value="Chromosome 22"/>
</dbReference>
<feature type="region of interest" description="Disordered" evidence="11">
    <location>
        <begin position="624"/>
        <end position="677"/>
    </location>
</feature>
<dbReference type="InterPro" id="IPR039551">
    <property type="entry name" value="Cho/carn_acyl_trans"/>
</dbReference>
<dbReference type="CTD" id="1103"/>
<dbReference type="GO" id="GO:0008292">
    <property type="term" value="P:acetylcholine biosynthetic process"/>
    <property type="evidence" value="ECO:0007669"/>
    <property type="project" value="TreeGrafter"/>
</dbReference>
<proteinExistence type="inferred from homology"/>
<protein>
    <recommendedName>
        <fullName evidence="7">Choline O-acetyltransferase</fullName>
        <ecNumber evidence="6">2.3.1.6</ecNumber>
    </recommendedName>
</protein>
<evidence type="ECO:0000256" key="10">
    <source>
        <dbReference type="RuleBase" id="RU003801"/>
    </source>
</evidence>
<evidence type="ECO:0000259" key="12">
    <source>
        <dbReference type="Pfam" id="PF00755"/>
    </source>
</evidence>
<dbReference type="GeneID" id="116945026"/>
<evidence type="ECO:0000256" key="6">
    <source>
        <dbReference type="ARBA" id="ARBA00039091"/>
    </source>
</evidence>
<comment type="function">
    <text evidence="5">Catalyzes the reversible synthesis of acetylcholine (ACh) from acetyl CoA and choline at cholinergic synapses.</text>
</comment>
<dbReference type="GO" id="GO:0043005">
    <property type="term" value="C:neuron projection"/>
    <property type="evidence" value="ECO:0007669"/>
    <property type="project" value="TreeGrafter"/>
</dbReference>
<evidence type="ECO:0000256" key="8">
    <source>
        <dbReference type="ARBA" id="ARBA00048143"/>
    </source>
</evidence>
<dbReference type="Gene3D" id="3.30.559.70">
    <property type="entry name" value="Choline/Carnitine o-acyltransferase, domain 2"/>
    <property type="match status" value="1"/>
</dbReference>
<dbReference type="InterPro" id="IPR023213">
    <property type="entry name" value="CAT-like_dom_sf"/>
</dbReference>
<dbReference type="GO" id="GO:0007274">
    <property type="term" value="P:neuromuscular synaptic transmission"/>
    <property type="evidence" value="ECO:0007669"/>
    <property type="project" value="TreeGrafter"/>
</dbReference>
<comment type="catalytic activity">
    <reaction evidence="8">
        <text>choline + acetyl-CoA = acetylcholine + CoA</text>
        <dbReference type="Rhea" id="RHEA:18821"/>
        <dbReference type="ChEBI" id="CHEBI:15354"/>
        <dbReference type="ChEBI" id="CHEBI:15355"/>
        <dbReference type="ChEBI" id="CHEBI:57287"/>
        <dbReference type="ChEBI" id="CHEBI:57288"/>
        <dbReference type="EC" id="2.3.1.6"/>
    </reaction>
</comment>
<evidence type="ECO:0000256" key="2">
    <source>
        <dbReference type="ARBA" id="ARBA00022679"/>
    </source>
</evidence>
<evidence type="ECO:0000256" key="4">
    <source>
        <dbReference type="ARBA" id="ARBA00023315"/>
    </source>
</evidence>
<evidence type="ECO:0000256" key="3">
    <source>
        <dbReference type="ARBA" id="ARBA00022979"/>
    </source>
</evidence>
<dbReference type="GO" id="GO:0045202">
    <property type="term" value="C:synapse"/>
    <property type="evidence" value="ECO:0007669"/>
    <property type="project" value="GOC"/>
</dbReference>
<dbReference type="PROSITE" id="PS00439">
    <property type="entry name" value="ACYLTRANSF_C_1"/>
    <property type="match status" value="1"/>
</dbReference>
<evidence type="ECO:0000256" key="7">
    <source>
        <dbReference type="ARBA" id="ARBA00040495"/>
    </source>
</evidence>
<organism evidence="13 14">
    <name type="scientific">Petromyzon marinus</name>
    <name type="common">Sea lamprey</name>
    <dbReference type="NCBI Taxonomy" id="7757"/>
    <lineage>
        <taxon>Eukaryota</taxon>
        <taxon>Metazoa</taxon>
        <taxon>Chordata</taxon>
        <taxon>Craniata</taxon>
        <taxon>Vertebrata</taxon>
        <taxon>Cyclostomata</taxon>
        <taxon>Hyperoartia</taxon>
        <taxon>Petromyzontiformes</taxon>
        <taxon>Petromyzontidae</taxon>
        <taxon>Petromyzon</taxon>
    </lineage>
</organism>
<keyword evidence="4 10" id="KW-0012">Acyltransferase</keyword>
<keyword evidence="3" id="KW-0530">Neurotransmitter biosynthesis</keyword>
<dbReference type="InterPro" id="IPR000542">
    <property type="entry name" value="Carn_acyl_trans"/>
</dbReference>
<comment type="similarity">
    <text evidence="1 10">Belongs to the carnitine/choline acetyltransferase family.</text>
</comment>
<dbReference type="PROSITE" id="PS00440">
    <property type="entry name" value="ACYLTRANSF_C_2"/>
    <property type="match status" value="1"/>
</dbReference>
<dbReference type="AlphaFoldDB" id="A0AAJ7TE47"/>
<reference evidence="14" key="1">
    <citation type="submission" date="2025-08" db="UniProtKB">
        <authorList>
            <consortium name="RefSeq"/>
        </authorList>
    </citation>
    <scope>IDENTIFICATION</scope>
    <source>
        <tissue evidence="14">Sperm</tissue>
    </source>
</reference>
<evidence type="ECO:0000256" key="9">
    <source>
        <dbReference type="PIRSR" id="PIRSR600542-1"/>
    </source>
</evidence>
<sequence length="677" mass="75550">MPVLEKPSKEARRRDSQAIPLLPVPPLSDTLRRYLDCMRHLVAPEQFRRTKVLVERFGAPGGHGERLQRALVERRTQHTNWVYEWWLNDMYLDNRVPLPVNSNPGMVLPRQLFRDQADQLRFAARLISGILDYKVVIDARALPQDFARGQLSGHPLCMEQYYRLFSSYRLAGHPRDTLVAPRSTVMPEPEHIIVACNNHFFVLDVVINFRRLSETDLFTQLGKILKLAEADEVPPPPIGLLTTDGRSTWAAARTCLVRDSTNRDSLDAIERCIFLLCLDGAMNRPLTDVALAENMLHGGGARANSGNRWFDKPMQFIVGRDGACGLVYEHSPAEGIAVVQCVEHLLSYIKDTSQRKLLRADSVCELPAPRRLRWKLSPEIHEHLAFAARNLDSVVENLDLLIDRFSGYGKEFIKQQRMSPDAYVQVALQLAHYKCHGRLVSTYESASLRRFQQGRVDNIRSATREAWDFVRAMGRSSASLGKAGAAAAGVSDAERMELLWKAIQAQTDYTILAITGMAIDCHMLGLREIARELDHDLPEVFKDITYVQSNLFALSTSQIPTTMDAFMCYGPVVPDGYGVSYNPKDNHFIFCISSFHSDPTTGSEHFSRALHDSLDEMRALCERQNKRAQRPATTPSKAPATAPATATTTTNRGTAPAVASAVAGNGSSAIAGAKTKE</sequence>
<evidence type="ECO:0000313" key="13">
    <source>
        <dbReference type="Proteomes" id="UP001318040"/>
    </source>
</evidence>
<keyword evidence="13" id="KW-1185">Reference proteome</keyword>